<protein>
    <submittedName>
        <fullName evidence="6">DegT/DnrJ/EryC1/StrS family aminotransferase</fullName>
    </submittedName>
</protein>
<gene>
    <name evidence="6" type="ORF">FKR84_07475</name>
</gene>
<dbReference type="Proteomes" id="UP000317169">
    <property type="component" value="Unassembled WGS sequence"/>
</dbReference>
<dbReference type="InterPro" id="IPR000653">
    <property type="entry name" value="DegT/StrS_aminotransferase"/>
</dbReference>
<dbReference type="Pfam" id="PF01041">
    <property type="entry name" value="DegT_DnrJ_EryC1"/>
    <property type="match status" value="1"/>
</dbReference>
<evidence type="ECO:0000256" key="5">
    <source>
        <dbReference type="RuleBase" id="RU004508"/>
    </source>
</evidence>
<dbReference type="GO" id="GO:0008483">
    <property type="term" value="F:transaminase activity"/>
    <property type="evidence" value="ECO:0007669"/>
    <property type="project" value="UniProtKB-KW"/>
</dbReference>
<feature type="active site" description="Proton acceptor" evidence="3">
    <location>
        <position position="190"/>
    </location>
</feature>
<dbReference type="GO" id="GO:0000271">
    <property type="term" value="P:polysaccharide biosynthetic process"/>
    <property type="evidence" value="ECO:0007669"/>
    <property type="project" value="TreeGrafter"/>
</dbReference>
<evidence type="ECO:0000256" key="1">
    <source>
        <dbReference type="ARBA" id="ARBA00022898"/>
    </source>
</evidence>
<dbReference type="CDD" id="cd00616">
    <property type="entry name" value="AHBA_syn"/>
    <property type="match status" value="1"/>
</dbReference>
<evidence type="ECO:0000313" key="7">
    <source>
        <dbReference type="Proteomes" id="UP000317169"/>
    </source>
</evidence>
<evidence type="ECO:0000256" key="3">
    <source>
        <dbReference type="PIRSR" id="PIRSR000390-1"/>
    </source>
</evidence>
<dbReference type="OrthoDB" id="9804264at2"/>
<keyword evidence="6" id="KW-0032">Aminotransferase</keyword>
<dbReference type="EMBL" id="VIAR01000006">
    <property type="protein sequence ID" value="TQD38818.1"/>
    <property type="molecule type" value="Genomic_DNA"/>
</dbReference>
<dbReference type="GO" id="GO:0030170">
    <property type="term" value="F:pyridoxal phosphate binding"/>
    <property type="evidence" value="ECO:0007669"/>
    <property type="project" value="TreeGrafter"/>
</dbReference>
<dbReference type="PIRSF" id="PIRSF000390">
    <property type="entry name" value="PLP_StrS"/>
    <property type="match status" value="1"/>
</dbReference>
<organism evidence="6 7">
    <name type="scientific">Haloflavibacter putidus</name>
    <dbReference type="NCBI Taxonomy" id="2576776"/>
    <lineage>
        <taxon>Bacteria</taxon>
        <taxon>Pseudomonadati</taxon>
        <taxon>Bacteroidota</taxon>
        <taxon>Flavobacteriia</taxon>
        <taxon>Flavobacteriales</taxon>
        <taxon>Flavobacteriaceae</taxon>
        <taxon>Haloflavibacter</taxon>
    </lineage>
</organism>
<evidence type="ECO:0000313" key="6">
    <source>
        <dbReference type="EMBL" id="TQD38818.1"/>
    </source>
</evidence>
<dbReference type="AlphaFoldDB" id="A0A507ZSX6"/>
<evidence type="ECO:0000256" key="4">
    <source>
        <dbReference type="PIRSR" id="PIRSR000390-2"/>
    </source>
</evidence>
<dbReference type="PANTHER" id="PTHR30244:SF36">
    <property type="entry name" value="3-OXO-GLUCOSE-6-PHOSPHATE:GLUTAMATE AMINOTRANSFERASE"/>
    <property type="match status" value="1"/>
</dbReference>
<dbReference type="InterPro" id="IPR015421">
    <property type="entry name" value="PyrdxlP-dep_Trfase_major"/>
</dbReference>
<keyword evidence="7" id="KW-1185">Reference proteome</keyword>
<comment type="caution">
    <text evidence="6">The sequence shown here is derived from an EMBL/GenBank/DDBJ whole genome shotgun (WGS) entry which is preliminary data.</text>
</comment>
<dbReference type="SUPFAM" id="SSF53383">
    <property type="entry name" value="PLP-dependent transferases"/>
    <property type="match status" value="1"/>
</dbReference>
<dbReference type="InterPro" id="IPR015424">
    <property type="entry name" value="PyrdxlP-dep_Trfase"/>
</dbReference>
<keyword evidence="6" id="KW-0808">Transferase</keyword>
<dbReference type="Gene3D" id="3.40.640.10">
    <property type="entry name" value="Type I PLP-dependent aspartate aminotransferase-like (Major domain)"/>
    <property type="match status" value="1"/>
</dbReference>
<dbReference type="Gene3D" id="3.90.1150.10">
    <property type="entry name" value="Aspartate Aminotransferase, domain 1"/>
    <property type="match status" value="1"/>
</dbReference>
<sequence length="366" mass="41035">MIPFLDLKKLNQPYEKAFQKSFQEFLASGHYVLGKAVKEFETQFATYCGVQHCIGVGNGLDALTLILKAYIELGKLQKDDKVMVAANTYIATILAVKQAGLQPVLVEPDEKTFNLDPAAVEKELDKSVKAILVTHLYGQLAAMQTLRKITKENNLILISDAAQAHGAEDANGKKAGSLADAAGFSFYPTKNLGALGDGGAVTTNNKELANVISKLRNYGTSSKYVNDYVGVNSRLDEVQAGFLLKKLPALDKDNSHRRNIAKRYLSEIKNEKIKLPFWDRNKNHVFHLFVIRVKNRKEFCDYLEKNEIGYLIHYPIPPHRQKALQEFSNCSFPFTEKISQEVLSIPMSPVIEEEVVLEVIRVLNLY</sequence>
<comment type="similarity">
    <text evidence="2 5">Belongs to the DegT/DnrJ/EryC1 family.</text>
</comment>
<accession>A0A507ZSX6</accession>
<evidence type="ECO:0000256" key="2">
    <source>
        <dbReference type="ARBA" id="ARBA00037999"/>
    </source>
</evidence>
<keyword evidence="1 4" id="KW-0663">Pyridoxal phosphate</keyword>
<dbReference type="RefSeq" id="WP_141421676.1">
    <property type="nucleotide sequence ID" value="NZ_VIAR01000006.1"/>
</dbReference>
<proteinExistence type="inferred from homology"/>
<dbReference type="InterPro" id="IPR015422">
    <property type="entry name" value="PyrdxlP-dep_Trfase_small"/>
</dbReference>
<feature type="modified residue" description="N6-(pyridoxal phosphate)lysine" evidence="4">
    <location>
        <position position="190"/>
    </location>
</feature>
<name>A0A507ZSX6_9FLAO</name>
<dbReference type="PANTHER" id="PTHR30244">
    <property type="entry name" value="TRANSAMINASE"/>
    <property type="match status" value="1"/>
</dbReference>
<reference evidence="6 7" key="1">
    <citation type="submission" date="2019-06" db="EMBL/GenBank/DDBJ databases">
        <title>Flavibacter putida gen. nov., sp. nov., a novel marine bacterium of the family Flavobacteriaceae isolated from coastal seawater.</title>
        <authorList>
            <person name="Feng X."/>
        </authorList>
    </citation>
    <scope>NUCLEOTIDE SEQUENCE [LARGE SCALE GENOMIC DNA]</scope>
    <source>
        <strain evidence="6 7">PLHSN227</strain>
    </source>
</reference>